<feature type="signal peptide" evidence="2">
    <location>
        <begin position="1"/>
        <end position="25"/>
    </location>
</feature>
<dbReference type="GO" id="GO:0016020">
    <property type="term" value="C:membrane"/>
    <property type="evidence" value="ECO:0007669"/>
    <property type="project" value="InterPro"/>
</dbReference>
<gene>
    <name evidence="4" type="ORF">SAMN06275492_12623</name>
</gene>
<keyword evidence="5" id="KW-1185">Reference proteome</keyword>
<organism evidence="4 5">
    <name type="scientific">Dethiosulfovibrio salsuginis</name>
    <dbReference type="NCBI Taxonomy" id="561720"/>
    <lineage>
        <taxon>Bacteria</taxon>
        <taxon>Thermotogati</taxon>
        <taxon>Synergistota</taxon>
        <taxon>Synergistia</taxon>
        <taxon>Synergistales</taxon>
        <taxon>Dethiosulfovibrionaceae</taxon>
        <taxon>Dethiosulfovibrio</taxon>
    </lineage>
</organism>
<feature type="domain" description="EamA" evidence="3">
    <location>
        <begin position="148"/>
        <end position="281"/>
    </location>
</feature>
<keyword evidence="1" id="KW-0472">Membrane</keyword>
<evidence type="ECO:0000313" key="4">
    <source>
        <dbReference type="EMBL" id="SMG39515.1"/>
    </source>
</evidence>
<reference evidence="5" key="1">
    <citation type="submission" date="2017-04" db="EMBL/GenBank/DDBJ databases">
        <authorList>
            <person name="Varghese N."/>
            <person name="Submissions S."/>
        </authorList>
    </citation>
    <scope>NUCLEOTIDE SEQUENCE [LARGE SCALE GENOMIC DNA]</scope>
    <source>
        <strain evidence="5">USBA 82</strain>
    </source>
</reference>
<dbReference type="Proteomes" id="UP000193355">
    <property type="component" value="Unassembled WGS sequence"/>
</dbReference>
<feature type="transmembrane region" description="Helical" evidence="1">
    <location>
        <begin position="178"/>
        <end position="200"/>
    </location>
</feature>
<keyword evidence="1" id="KW-0812">Transmembrane</keyword>
<dbReference type="RefSeq" id="WP_234986202.1">
    <property type="nucleotide sequence ID" value="NZ_FXBB01000026.1"/>
</dbReference>
<dbReference type="AlphaFoldDB" id="A0A1X7KF45"/>
<dbReference type="PANTHER" id="PTHR22911">
    <property type="entry name" value="ACYL-MALONYL CONDENSING ENZYME-RELATED"/>
    <property type="match status" value="1"/>
</dbReference>
<dbReference type="SUPFAM" id="SSF103481">
    <property type="entry name" value="Multidrug resistance efflux transporter EmrE"/>
    <property type="match status" value="2"/>
</dbReference>
<name>A0A1X7KF45_9BACT</name>
<dbReference type="InterPro" id="IPR000620">
    <property type="entry name" value="EamA_dom"/>
</dbReference>
<evidence type="ECO:0000256" key="2">
    <source>
        <dbReference type="SAM" id="SignalP"/>
    </source>
</evidence>
<dbReference type="PANTHER" id="PTHR22911:SF76">
    <property type="entry name" value="EAMA DOMAIN-CONTAINING PROTEIN"/>
    <property type="match status" value="1"/>
</dbReference>
<proteinExistence type="predicted"/>
<feature type="transmembrane region" description="Helical" evidence="1">
    <location>
        <begin position="89"/>
        <end position="109"/>
    </location>
</feature>
<feature type="transmembrane region" description="Helical" evidence="1">
    <location>
        <begin position="265"/>
        <end position="282"/>
    </location>
</feature>
<dbReference type="Pfam" id="PF00892">
    <property type="entry name" value="EamA"/>
    <property type="match status" value="2"/>
</dbReference>
<sequence length="295" mass="31354">MDKKANIIMFLAILATSTGSIFAKAADAPALVTAAYRLGLASIVLVPWAMLHHREDIKGLTSKDWIYTVISGGALAIHFASWISALQYISIASCVVLVNTSPLWVALAAPFITGDRIDKKTAMAISLAVVGAVIIGWGDFSTGPDAWKGDGLALLGAISLTVYLLLGRKVRAKVSLMPYVAVCYGSAAAFLWVALMLSSLPVSGYSWHTWGALWGMALIPQILGHSAYNWALRWVNPAVVAVMLLGEPIGSSVMAWAFFHEVPGPAIVLGGCFILIGIYMTQRNKVSPAPAKATL</sequence>
<dbReference type="STRING" id="561720.SAMN06275492_12623"/>
<feature type="domain" description="EamA" evidence="3">
    <location>
        <begin position="4"/>
        <end position="136"/>
    </location>
</feature>
<dbReference type="InterPro" id="IPR037185">
    <property type="entry name" value="EmrE-like"/>
</dbReference>
<evidence type="ECO:0000259" key="3">
    <source>
        <dbReference type="Pfam" id="PF00892"/>
    </source>
</evidence>
<evidence type="ECO:0000313" key="5">
    <source>
        <dbReference type="Proteomes" id="UP000193355"/>
    </source>
</evidence>
<feature type="chain" id="PRO_5013118327" evidence="2">
    <location>
        <begin position="26"/>
        <end position="295"/>
    </location>
</feature>
<keyword evidence="1" id="KW-1133">Transmembrane helix</keyword>
<feature type="transmembrane region" description="Helical" evidence="1">
    <location>
        <begin position="212"/>
        <end position="231"/>
    </location>
</feature>
<feature type="transmembrane region" description="Helical" evidence="1">
    <location>
        <begin position="238"/>
        <end position="259"/>
    </location>
</feature>
<protein>
    <submittedName>
        <fullName evidence="4">Permease of the drug/metabolite transporter (DMT) superfamily</fullName>
    </submittedName>
</protein>
<feature type="transmembrane region" description="Helical" evidence="1">
    <location>
        <begin position="65"/>
        <end position="83"/>
    </location>
</feature>
<dbReference type="EMBL" id="FXBB01000026">
    <property type="protein sequence ID" value="SMG39515.1"/>
    <property type="molecule type" value="Genomic_DNA"/>
</dbReference>
<feature type="transmembrane region" description="Helical" evidence="1">
    <location>
        <begin position="146"/>
        <end position="166"/>
    </location>
</feature>
<feature type="transmembrane region" description="Helical" evidence="1">
    <location>
        <begin position="121"/>
        <end position="140"/>
    </location>
</feature>
<accession>A0A1X7KF45</accession>
<evidence type="ECO:0000256" key="1">
    <source>
        <dbReference type="SAM" id="Phobius"/>
    </source>
</evidence>
<keyword evidence="2" id="KW-0732">Signal</keyword>
<feature type="transmembrane region" description="Helical" evidence="1">
    <location>
        <begin position="35"/>
        <end position="53"/>
    </location>
</feature>